<dbReference type="InterPro" id="IPR051693">
    <property type="entry name" value="UPF0046_metallophosphoest"/>
</dbReference>
<dbReference type="Proteomes" id="UP000240883">
    <property type="component" value="Unassembled WGS sequence"/>
</dbReference>
<dbReference type="OrthoDB" id="630188at2759"/>
<dbReference type="InterPro" id="IPR004843">
    <property type="entry name" value="Calcineurin-like_PHP"/>
</dbReference>
<evidence type="ECO:0000313" key="3">
    <source>
        <dbReference type="Proteomes" id="UP000240883"/>
    </source>
</evidence>
<dbReference type="CDD" id="cd07379">
    <property type="entry name" value="MPP_239FB"/>
    <property type="match status" value="1"/>
</dbReference>
<dbReference type="InterPro" id="IPR029052">
    <property type="entry name" value="Metallo-depent_PP-like"/>
</dbReference>
<accession>A0A2T2N9K8</accession>
<dbReference type="PANTHER" id="PTHR12905:SF0">
    <property type="entry name" value="CALCINEURIN-LIKE PHOSPHOESTERASE DOMAIN-CONTAINING PROTEIN"/>
    <property type="match status" value="1"/>
</dbReference>
<dbReference type="Gene3D" id="3.60.21.10">
    <property type="match status" value="1"/>
</dbReference>
<keyword evidence="3" id="KW-1185">Reference proteome</keyword>
<name>A0A2T2N9K8_CORCC</name>
<gene>
    <name evidence="2" type="ORF">BS50DRAFT_603634</name>
</gene>
<sequence length="289" mass="31909">MSTCPNTPVKFLIVSDTHDLDFNQQIRERLALPPADVIPHCGDLTDDGAIEGYKKAAEWLLSLEAELKLVIAGNHDLSLDEAYMVGSGKGSQDHQAAKGFWKRHCDQGLHYLEEGTYEFTLRCGAYFKIYASPYQPLHGNYSLAGPDCVTNASSLIPSGVDIVMTHAPAMGVLDKLLDGRHRGCEHLMRAIARVKPRMHCFGHVHYSNGIQKLHWLKAEAEFQMNTPINLPIISRLNSEPYECATRSFSKEEDSDAANYTLAVNASIGNEGGNPVCSPWLVTLALPRDC</sequence>
<dbReference type="Pfam" id="PF00149">
    <property type="entry name" value="Metallophos"/>
    <property type="match status" value="1"/>
</dbReference>
<dbReference type="SUPFAM" id="SSF56300">
    <property type="entry name" value="Metallo-dependent phosphatases"/>
    <property type="match status" value="1"/>
</dbReference>
<protein>
    <submittedName>
        <fullName evidence="2">Metallo-dependent phosphatase</fullName>
    </submittedName>
</protein>
<dbReference type="EMBL" id="KZ678142">
    <property type="protein sequence ID" value="PSN62093.1"/>
    <property type="molecule type" value="Genomic_DNA"/>
</dbReference>
<feature type="domain" description="Calcineurin-like phosphoesterase" evidence="1">
    <location>
        <begin position="10"/>
        <end position="206"/>
    </location>
</feature>
<evidence type="ECO:0000313" key="2">
    <source>
        <dbReference type="EMBL" id="PSN62093.1"/>
    </source>
</evidence>
<reference evidence="2 3" key="1">
    <citation type="journal article" date="2018" name="Front. Microbiol.">
        <title>Genome-Wide Analysis of Corynespora cassiicola Leaf Fall Disease Putative Effectors.</title>
        <authorList>
            <person name="Lopez D."/>
            <person name="Ribeiro S."/>
            <person name="Label P."/>
            <person name="Fumanal B."/>
            <person name="Venisse J.S."/>
            <person name="Kohler A."/>
            <person name="de Oliveira R.R."/>
            <person name="Labutti K."/>
            <person name="Lipzen A."/>
            <person name="Lail K."/>
            <person name="Bauer D."/>
            <person name="Ohm R.A."/>
            <person name="Barry K.W."/>
            <person name="Spatafora J."/>
            <person name="Grigoriev I.V."/>
            <person name="Martin F.M."/>
            <person name="Pujade-Renaud V."/>
        </authorList>
    </citation>
    <scope>NUCLEOTIDE SEQUENCE [LARGE SCALE GENOMIC DNA]</scope>
    <source>
        <strain evidence="2 3">Philippines</strain>
    </source>
</reference>
<dbReference type="AlphaFoldDB" id="A0A2T2N9K8"/>
<proteinExistence type="predicted"/>
<evidence type="ECO:0000259" key="1">
    <source>
        <dbReference type="Pfam" id="PF00149"/>
    </source>
</evidence>
<organism evidence="2 3">
    <name type="scientific">Corynespora cassiicola Philippines</name>
    <dbReference type="NCBI Taxonomy" id="1448308"/>
    <lineage>
        <taxon>Eukaryota</taxon>
        <taxon>Fungi</taxon>
        <taxon>Dikarya</taxon>
        <taxon>Ascomycota</taxon>
        <taxon>Pezizomycotina</taxon>
        <taxon>Dothideomycetes</taxon>
        <taxon>Pleosporomycetidae</taxon>
        <taxon>Pleosporales</taxon>
        <taxon>Corynesporascaceae</taxon>
        <taxon>Corynespora</taxon>
    </lineage>
</organism>
<dbReference type="PANTHER" id="PTHR12905">
    <property type="entry name" value="METALLOPHOSPHOESTERASE"/>
    <property type="match status" value="1"/>
</dbReference>
<dbReference type="GO" id="GO:0016787">
    <property type="term" value="F:hydrolase activity"/>
    <property type="evidence" value="ECO:0007669"/>
    <property type="project" value="InterPro"/>
</dbReference>